<dbReference type="OrthoDB" id="9979021at2"/>
<dbReference type="EMBL" id="RCIW01000012">
    <property type="protein sequence ID" value="RLP08912.1"/>
    <property type="molecule type" value="Genomic_DNA"/>
</dbReference>
<dbReference type="Proteomes" id="UP000279336">
    <property type="component" value="Unassembled WGS sequence"/>
</dbReference>
<accession>A0A8B3FP24</accession>
<reference evidence="1 2" key="1">
    <citation type="submission" date="2018-10" db="EMBL/GenBank/DDBJ databases">
        <title>Propionibacterium australiense Genome Sequencing and Assembly.</title>
        <authorList>
            <person name="Bernier A.-M."/>
            <person name="Bernard K."/>
        </authorList>
    </citation>
    <scope>NUCLEOTIDE SEQUENCE [LARGE SCALE GENOMIC DNA]</scope>
    <source>
        <strain evidence="1 2">NML98A078</strain>
    </source>
</reference>
<dbReference type="AlphaFoldDB" id="A0A8B3FP24"/>
<name>A0A8B3FP24_9ACTN</name>
<proteinExistence type="predicted"/>
<protein>
    <submittedName>
        <fullName evidence="1">Uncharacterized protein</fullName>
    </submittedName>
</protein>
<gene>
    <name evidence="1" type="ORF">D7U36_08880</name>
</gene>
<organism evidence="1 2">
    <name type="scientific">Propionibacterium australiense</name>
    <dbReference type="NCBI Taxonomy" id="119981"/>
    <lineage>
        <taxon>Bacteria</taxon>
        <taxon>Bacillati</taxon>
        <taxon>Actinomycetota</taxon>
        <taxon>Actinomycetes</taxon>
        <taxon>Propionibacteriales</taxon>
        <taxon>Propionibacteriaceae</taxon>
        <taxon>Propionibacterium</taxon>
    </lineage>
</organism>
<sequence>MTATYSTRSEAIRREIIEPVEASGEVKLTAEQAEQIADRVLGGYGEGYACQVEDAEFWQIAMEAIEG</sequence>
<evidence type="ECO:0000313" key="2">
    <source>
        <dbReference type="Proteomes" id="UP000279336"/>
    </source>
</evidence>
<comment type="caution">
    <text evidence="1">The sequence shown here is derived from an EMBL/GenBank/DDBJ whole genome shotgun (WGS) entry which is preliminary data.</text>
</comment>
<evidence type="ECO:0000313" key="1">
    <source>
        <dbReference type="EMBL" id="RLP08912.1"/>
    </source>
</evidence>
<dbReference type="RefSeq" id="WP_121588205.1">
    <property type="nucleotide sequence ID" value="NZ_RCIW01000012.1"/>
</dbReference>